<dbReference type="AlphaFoldDB" id="A0AAC9IRW7"/>
<gene>
    <name evidence="2" type="ORF">AOC25_03405</name>
</gene>
<feature type="domain" description="N-acetyltransferase" evidence="1">
    <location>
        <begin position="8"/>
        <end position="158"/>
    </location>
</feature>
<dbReference type="Proteomes" id="UP000182060">
    <property type="component" value="Chromosome"/>
</dbReference>
<dbReference type="InterPro" id="IPR016181">
    <property type="entry name" value="Acyl_CoA_acyltransferase"/>
</dbReference>
<evidence type="ECO:0000313" key="3">
    <source>
        <dbReference type="Proteomes" id="UP000182060"/>
    </source>
</evidence>
<name>A0AAC9IRW7_9BURK</name>
<dbReference type="InterPro" id="IPR000182">
    <property type="entry name" value="GNAT_dom"/>
</dbReference>
<dbReference type="PROSITE" id="PS51186">
    <property type="entry name" value="GNAT"/>
    <property type="match status" value="1"/>
</dbReference>
<protein>
    <recommendedName>
        <fullName evidence="1">N-acetyltransferase domain-containing protein</fullName>
    </recommendedName>
</protein>
<sequence>MMHQENQFQFNYLQIEDIPKLIECVRRCYGESYPFKQIYSPSALEKLVLNQLMHSVVCKDANQNVLGHGALTFSGEENSSPELGKLFVDPDHRGHHIADLLASELVNLSSNLSLPGFWSECVTNHPYSQDVVIAAGGVEVGLLLGDLPATLKMQGENNFSDSRMSLLIYYVPSANAKPSNIFIPESQANHIKSLASHANQARHISTELFSGSGQTKLSSNIDLATLDACIQITSIGSDFSSMIQSEIDTLEKQQLASIYIDLPIGDKAAATAYLTLEKLGFFFGSWLPHFWKNQDVLRMQKIYTQINESEIICARDQGARMKDYVITEMKRVS</sequence>
<organism evidence="2 3">
    <name type="scientific">Polynucleobacter asymbioticus</name>
    <dbReference type="NCBI Taxonomy" id="576611"/>
    <lineage>
        <taxon>Bacteria</taxon>
        <taxon>Pseudomonadati</taxon>
        <taxon>Pseudomonadota</taxon>
        <taxon>Betaproteobacteria</taxon>
        <taxon>Burkholderiales</taxon>
        <taxon>Burkholderiaceae</taxon>
        <taxon>Polynucleobacter</taxon>
    </lineage>
</organism>
<evidence type="ECO:0000259" key="1">
    <source>
        <dbReference type="PROSITE" id="PS51186"/>
    </source>
</evidence>
<dbReference type="GO" id="GO:0016747">
    <property type="term" value="F:acyltransferase activity, transferring groups other than amino-acyl groups"/>
    <property type="evidence" value="ECO:0007669"/>
    <property type="project" value="InterPro"/>
</dbReference>
<proteinExistence type="predicted"/>
<dbReference type="EMBL" id="CP015017">
    <property type="protein sequence ID" value="APC00740.1"/>
    <property type="molecule type" value="Genomic_DNA"/>
</dbReference>
<dbReference type="SUPFAM" id="SSF55729">
    <property type="entry name" value="Acyl-CoA N-acyltransferases (Nat)"/>
    <property type="match status" value="1"/>
</dbReference>
<dbReference type="Pfam" id="PF00583">
    <property type="entry name" value="Acetyltransf_1"/>
    <property type="match status" value="1"/>
</dbReference>
<dbReference type="Gene3D" id="3.40.630.30">
    <property type="match status" value="1"/>
</dbReference>
<reference evidence="2" key="1">
    <citation type="journal article" date="2017" name="Appl. Environ. Microbiol.">
        <title>Microdiversification of a pelagic Polynucleobacter species is mainly driven by acquisition of genomic islands from a partially interspecific gene pool.</title>
        <authorList>
            <person name="Hoetzinger M."/>
            <person name="Hahn M.W."/>
            <person name="Jezberova J."/>
            <person name="Schmidt J."/>
            <person name="Koll U."/>
        </authorList>
    </citation>
    <scope>NUCLEOTIDE SEQUENCE</scope>
    <source>
        <strain evidence="2">MWH-RechtKol4</strain>
    </source>
</reference>
<dbReference type="RefSeq" id="WP_071538909.1">
    <property type="nucleotide sequence ID" value="NZ_CP015016.1"/>
</dbReference>
<evidence type="ECO:0000313" key="2">
    <source>
        <dbReference type="EMBL" id="APC00740.1"/>
    </source>
</evidence>
<dbReference type="CDD" id="cd04301">
    <property type="entry name" value="NAT_SF"/>
    <property type="match status" value="1"/>
</dbReference>
<accession>A0AAC9IRW7</accession>